<keyword evidence="1" id="KW-0812">Transmembrane</keyword>
<evidence type="ECO:0000313" key="3">
    <source>
        <dbReference type="Proteomes" id="UP000724874"/>
    </source>
</evidence>
<dbReference type="AlphaFoldDB" id="A0A9P5TKU2"/>
<comment type="caution">
    <text evidence="2">The sequence shown here is derived from an EMBL/GenBank/DDBJ whole genome shotgun (WGS) entry which is preliminary data.</text>
</comment>
<protein>
    <submittedName>
        <fullName evidence="2">Uncharacterized protein</fullName>
    </submittedName>
</protein>
<proteinExistence type="predicted"/>
<feature type="transmembrane region" description="Helical" evidence="1">
    <location>
        <begin position="71"/>
        <end position="95"/>
    </location>
</feature>
<gene>
    <name evidence="2" type="ORF">CPB84DRAFT_1787148</name>
</gene>
<sequence length="225" mass="25561">MNLPETCQRQYKVVTWFIASGIIISEFILVLRTSRYLTFIPAIVVTDLELKSLIFIPSDFPGCRLSAAGRIIIVSYILLALSETTMAVLTCITAYRHLRHSQSRWVTQLYKDGLLFYVYLLSISIANVLVPILAPRIFANWLATPQRVMHSVLCNRVLLMILKQRSSSALTNRLRPFRETASSDPVFTSFVDEEISANITIASPTVDTVFTQHLDVELQIIERPR</sequence>
<evidence type="ECO:0000313" key="2">
    <source>
        <dbReference type="EMBL" id="KAF8887025.1"/>
    </source>
</evidence>
<keyword evidence="3" id="KW-1185">Reference proteome</keyword>
<reference evidence="2" key="1">
    <citation type="submission" date="2020-11" db="EMBL/GenBank/DDBJ databases">
        <authorList>
            <consortium name="DOE Joint Genome Institute"/>
            <person name="Ahrendt S."/>
            <person name="Riley R."/>
            <person name="Andreopoulos W."/>
            <person name="LaButti K."/>
            <person name="Pangilinan J."/>
            <person name="Ruiz-duenas F.J."/>
            <person name="Barrasa J.M."/>
            <person name="Sanchez-Garcia M."/>
            <person name="Camarero S."/>
            <person name="Miyauchi S."/>
            <person name="Serrano A."/>
            <person name="Linde D."/>
            <person name="Babiker R."/>
            <person name="Drula E."/>
            <person name="Ayuso-Fernandez I."/>
            <person name="Pacheco R."/>
            <person name="Padilla G."/>
            <person name="Ferreira P."/>
            <person name="Barriuso J."/>
            <person name="Kellner H."/>
            <person name="Castanera R."/>
            <person name="Alfaro M."/>
            <person name="Ramirez L."/>
            <person name="Pisabarro A.G."/>
            <person name="Kuo A."/>
            <person name="Tritt A."/>
            <person name="Lipzen A."/>
            <person name="He G."/>
            <person name="Yan M."/>
            <person name="Ng V."/>
            <person name="Cullen D."/>
            <person name="Martin F."/>
            <person name="Rosso M.-N."/>
            <person name="Henrissat B."/>
            <person name="Hibbett D."/>
            <person name="Martinez A.T."/>
            <person name="Grigoriev I.V."/>
        </authorList>
    </citation>
    <scope>NUCLEOTIDE SEQUENCE</scope>
    <source>
        <strain evidence="2">AH 44721</strain>
    </source>
</reference>
<keyword evidence="1" id="KW-1133">Transmembrane helix</keyword>
<dbReference type="Proteomes" id="UP000724874">
    <property type="component" value="Unassembled WGS sequence"/>
</dbReference>
<name>A0A9P5TKU2_GYMJU</name>
<feature type="transmembrane region" description="Helical" evidence="1">
    <location>
        <begin position="13"/>
        <end position="31"/>
    </location>
</feature>
<keyword evidence="1" id="KW-0472">Membrane</keyword>
<accession>A0A9P5TKU2</accession>
<dbReference type="OrthoDB" id="3341843at2759"/>
<dbReference type="EMBL" id="JADNYJ010000092">
    <property type="protein sequence ID" value="KAF8887025.1"/>
    <property type="molecule type" value="Genomic_DNA"/>
</dbReference>
<evidence type="ECO:0000256" key="1">
    <source>
        <dbReference type="SAM" id="Phobius"/>
    </source>
</evidence>
<feature type="transmembrane region" description="Helical" evidence="1">
    <location>
        <begin position="115"/>
        <end position="139"/>
    </location>
</feature>
<organism evidence="2 3">
    <name type="scientific">Gymnopilus junonius</name>
    <name type="common">Spectacular rustgill mushroom</name>
    <name type="synonym">Gymnopilus spectabilis subsp. junonius</name>
    <dbReference type="NCBI Taxonomy" id="109634"/>
    <lineage>
        <taxon>Eukaryota</taxon>
        <taxon>Fungi</taxon>
        <taxon>Dikarya</taxon>
        <taxon>Basidiomycota</taxon>
        <taxon>Agaricomycotina</taxon>
        <taxon>Agaricomycetes</taxon>
        <taxon>Agaricomycetidae</taxon>
        <taxon>Agaricales</taxon>
        <taxon>Agaricineae</taxon>
        <taxon>Hymenogastraceae</taxon>
        <taxon>Gymnopilus</taxon>
    </lineage>
</organism>